<name>A0ABP1PPW9_9HEXA</name>
<sequence length="259" mass="29714">MSGFLKDNAAGVRKSKRTRKPVTYNDKLSMSSDSDSEEEVVMPTRKPRTRIFCISDDSSSSSSEEEDDFGKSSKPQISLQRGGKRRKTHPTTAMHLDLRSKMPWKSNASPQNQEGSEVNLWEPPDYQNKKWFQGNCLKCQSCRTNYNSISKAYECFNSHGELRCFLCFNVIPNEENATEKLYQHYKLRHNFGNAGYELACPYCKLKVEFDMVSVHVITVHFPEVEVSLSSSTTEQDNRNRATAYQIASSWSSIQREFLE</sequence>
<proteinExistence type="predicted"/>
<accession>A0ABP1PPW9</accession>
<dbReference type="EMBL" id="CAXLJM020000003">
    <property type="protein sequence ID" value="CAL8068987.1"/>
    <property type="molecule type" value="Genomic_DNA"/>
</dbReference>
<reference evidence="2 3" key="1">
    <citation type="submission" date="2024-08" db="EMBL/GenBank/DDBJ databases">
        <authorList>
            <person name="Cucini C."/>
            <person name="Frati F."/>
        </authorList>
    </citation>
    <scope>NUCLEOTIDE SEQUENCE [LARGE SCALE GENOMIC DNA]</scope>
</reference>
<evidence type="ECO:0000313" key="3">
    <source>
        <dbReference type="Proteomes" id="UP001642540"/>
    </source>
</evidence>
<protein>
    <recommendedName>
        <fullName evidence="4">Zinc finger protein</fullName>
    </recommendedName>
</protein>
<comment type="caution">
    <text evidence="2">The sequence shown here is derived from an EMBL/GenBank/DDBJ whole genome shotgun (WGS) entry which is preliminary data.</text>
</comment>
<organism evidence="2 3">
    <name type="scientific">Orchesella dallaii</name>
    <dbReference type="NCBI Taxonomy" id="48710"/>
    <lineage>
        <taxon>Eukaryota</taxon>
        <taxon>Metazoa</taxon>
        <taxon>Ecdysozoa</taxon>
        <taxon>Arthropoda</taxon>
        <taxon>Hexapoda</taxon>
        <taxon>Collembola</taxon>
        <taxon>Entomobryomorpha</taxon>
        <taxon>Entomobryoidea</taxon>
        <taxon>Orchesellidae</taxon>
        <taxon>Orchesellinae</taxon>
        <taxon>Orchesella</taxon>
    </lineage>
</organism>
<keyword evidence="3" id="KW-1185">Reference proteome</keyword>
<gene>
    <name evidence="2" type="ORF">ODALV1_LOCUS558</name>
</gene>
<dbReference type="Proteomes" id="UP001642540">
    <property type="component" value="Unassembled WGS sequence"/>
</dbReference>
<evidence type="ECO:0000313" key="2">
    <source>
        <dbReference type="EMBL" id="CAL8068987.1"/>
    </source>
</evidence>
<evidence type="ECO:0000256" key="1">
    <source>
        <dbReference type="SAM" id="MobiDB-lite"/>
    </source>
</evidence>
<evidence type="ECO:0008006" key="4">
    <source>
        <dbReference type="Google" id="ProtNLM"/>
    </source>
</evidence>
<feature type="region of interest" description="Disordered" evidence="1">
    <location>
        <begin position="1"/>
        <end position="93"/>
    </location>
</feature>